<dbReference type="PANTHER" id="PTHR36834">
    <property type="entry name" value="MEMBRANE PROTEIN-RELATED"/>
    <property type="match status" value="1"/>
</dbReference>
<keyword evidence="4" id="KW-1185">Reference proteome</keyword>
<keyword evidence="1" id="KW-1133">Transmembrane helix</keyword>
<dbReference type="OrthoDB" id="4822551at2"/>
<dbReference type="eggNOG" id="COG4767">
    <property type="taxonomic scope" value="Bacteria"/>
</dbReference>
<dbReference type="Pfam" id="PF04892">
    <property type="entry name" value="VanZ"/>
    <property type="match status" value="1"/>
</dbReference>
<gene>
    <name evidence="3" type="ORF">SAMEA4412692_00019</name>
</gene>
<accession>A0A239SKN6</accession>
<dbReference type="Proteomes" id="UP000215185">
    <property type="component" value="Chromosome 1"/>
</dbReference>
<dbReference type="AlphaFoldDB" id="A0A239SKN6"/>
<organism evidence="3 4">
    <name type="scientific">Streptococcus merionis</name>
    <dbReference type="NCBI Taxonomy" id="400065"/>
    <lineage>
        <taxon>Bacteria</taxon>
        <taxon>Bacillati</taxon>
        <taxon>Bacillota</taxon>
        <taxon>Bacilli</taxon>
        <taxon>Lactobacillales</taxon>
        <taxon>Streptococcaceae</taxon>
        <taxon>Streptococcus</taxon>
    </lineage>
</organism>
<evidence type="ECO:0000313" key="3">
    <source>
        <dbReference type="EMBL" id="SNU85966.1"/>
    </source>
</evidence>
<protein>
    <submittedName>
        <fullName evidence="3">Glycopeptide antibiotics resistance protein</fullName>
    </submittedName>
</protein>
<dbReference type="InterPro" id="IPR006976">
    <property type="entry name" value="VanZ-like"/>
</dbReference>
<feature type="transmembrane region" description="Helical" evidence="1">
    <location>
        <begin position="20"/>
        <end position="41"/>
    </location>
</feature>
<sequence>MLARVLTSDFELTALGRKIVKAFTGIYALAIVFMCFVPQNYLPQVKAFSTPGIVQIGRLYLLPVPFNSFVNARNVNSLADYFWILLQNAANIFLLFPLVLGFLFLYQKWRSYQKALLYSFYLSLTIECTQLILDLLIDAQRVFEIDDLWTNTLGGLLAYCCYRWLRVTYVARNEID</sequence>
<evidence type="ECO:0000256" key="1">
    <source>
        <dbReference type="SAM" id="Phobius"/>
    </source>
</evidence>
<keyword evidence="1" id="KW-0472">Membrane</keyword>
<reference evidence="3 4" key="1">
    <citation type="submission" date="2017-06" db="EMBL/GenBank/DDBJ databases">
        <authorList>
            <consortium name="Pathogen Informatics"/>
        </authorList>
    </citation>
    <scope>NUCLEOTIDE SEQUENCE [LARGE SCALE GENOMIC DNA]</scope>
    <source>
        <strain evidence="3 4">NCTC13788</strain>
    </source>
</reference>
<evidence type="ECO:0000313" key="4">
    <source>
        <dbReference type="Proteomes" id="UP000215185"/>
    </source>
</evidence>
<proteinExistence type="predicted"/>
<name>A0A239SKN6_9STRE</name>
<dbReference type="InterPro" id="IPR053150">
    <property type="entry name" value="Teicoplanin_resist-assoc"/>
</dbReference>
<dbReference type="EMBL" id="LT906439">
    <property type="protein sequence ID" value="SNU85966.1"/>
    <property type="molecule type" value="Genomic_DNA"/>
</dbReference>
<dbReference type="KEGG" id="smen:SAMEA4412692_0019"/>
<feature type="domain" description="VanZ-like" evidence="2">
    <location>
        <begin position="26"/>
        <end position="165"/>
    </location>
</feature>
<keyword evidence="1" id="KW-0812">Transmembrane</keyword>
<evidence type="ECO:0000259" key="2">
    <source>
        <dbReference type="Pfam" id="PF04892"/>
    </source>
</evidence>
<dbReference type="STRING" id="1123308.GCA_000380085_01099"/>
<feature type="transmembrane region" description="Helical" evidence="1">
    <location>
        <begin position="81"/>
        <end position="106"/>
    </location>
</feature>
<dbReference type="PANTHER" id="PTHR36834:SF2">
    <property type="entry name" value="MEMBRANE PROTEIN"/>
    <property type="match status" value="1"/>
</dbReference>
<dbReference type="RefSeq" id="WP_018373671.1">
    <property type="nucleotide sequence ID" value="NZ_LT906439.1"/>
</dbReference>